<accession>A8R8M0</accession>
<dbReference type="GeneID" id="92794424"/>
<protein>
    <submittedName>
        <fullName evidence="2">HNH endonuclease domain protein</fullName>
    </submittedName>
</protein>
<keyword evidence="2" id="KW-0255">Endonuclease</keyword>
<comment type="caution">
    <text evidence="2">The sequence shown here is derived from an EMBL/GenBank/DDBJ whole genome shotgun (WGS) entry which is preliminary data.</text>
</comment>
<dbReference type="RefSeq" id="WP_004797580.1">
    <property type="nucleotide sequence ID" value="NZ_DS483463.1"/>
</dbReference>
<keyword evidence="2" id="KW-0378">Hydrolase</keyword>
<organism evidence="2 3">
    <name type="scientific">Amedibacillus dolichus DSM 3991</name>
    <dbReference type="NCBI Taxonomy" id="428127"/>
    <lineage>
        <taxon>Bacteria</taxon>
        <taxon>Bacillati</taxon>
        <taxon>Bacillota</taxon>
        <taxon>Erysipelotrichia</taxon>
        <taxon>Erysipelotrichales</taxon>
        <taxon>Erysipelotrichaceae</taxon>
        <taxon>Amedibacillus</taxon>
    </lineage>
</organism>
<dbReference type="InterPro" id="IPR002711">
    <property type="entry name" value="HNH"/>
</dbReference>
<keyword evidence="2" id="KW-0540">Nuclease</keyword>
<dbReference type="AlphaFoldDB" id="A8R8M0"/>
<dbReference type="GO" id="GO:0003676">
    <property type="term" value="F:nucleic acid binding"/>
    <property type="evidence" value="ECO:0007669"/>
    <property type="project" value="InterPro"/>
</dbReference>
<evidence type="ECO:0000259" key="1">
    <source>
        <dbReference type="Pfam" id="PF01844"/>
    </source>
</evidence>
<reference evidence="2 3" key="2">
    <citation type="submission" date="2007-09" db="EMBL/GenBank/DDBJ databases">
        <authorList>
            <person name="Fulton L."/>
            <person name="Clifton S."/>
            <person name="Fulton B."/>
            <person name="Xu J."/>
            <person name="Minx P."/>
            <person name="Pepin K.H."/>
            <person name="Johnson M."/>
            <person name="Thiruvilangam P."/>
            <person name="Bhonagiri V."/>
            <person name="Nash W.E."/>
            <person name="Mardis E.R."/>
            <person name="Wilson R.K."/>
        </authorList>
    </citation>
    <scope>NUCLEOTIDE SEQUENCE [LARGE SCALE GENOMIC DNA]</scope>
    <source>
        <strain evidence="2 3">DSM 3991</strain>
    </source>
</reference>
<dbReference type="InterPro" id="IPR003615">
    <property type="entry name" value="HNH_nuc"/>
</dbReference>
<sequence>MIKRAYYEQDYEDKEYYELNKPRISSVEDWKAILRNELASNKKGFDFIGNVLVETYYSPNKTVFCRDLEKKIGLGGINLRVGDFRNRICKSHIVEFEEQIRDDSGTDRSWNIPFYSNEKLNNLPENKGKFSWVLRDELAQAMEELGIVSNNERVLFCNIAYMKHYDCLNYEEKPINGGQYIIDTGDAFEKYNFHRCEDGMVRGFVETKYVGGYKNGNRTPKQLHIENIDPSYKEQDEIDYVTVVFCAKNPDKNIDKTVIVGWYKNAKVYRNRKEYLERPFNLETKYEHAILLSEDERTFEIPRAKSNDDNIGFGQANIWYANKNEHKSFVDEVLKYIDAYTKEKYEKDVSKENLTQDDELNEEITNHRFNGDETFEYTKEVVKKQEPKISFHGVLIYKRERKRANNAIIHSKHQCEIDAKHISFKRKNDGFPYMEAHHLIPMSKQDLFEYSLDVEENIVSLCSQCHREIHHGENADALIKKLYNDRKKLLKNKKIGVSLDELLSYYGF</sequence>
<dbReference type="EMBL" id="ABAW02000013">
    <property type="protein sequence ID" value="EDP12104.1"/>
    <property type="molecule type" value="Genomic_DNA"/>
</dbReference>
<dbReference type="Pfam" id="PF01844">
    <property type="entry name" value="HNH"/>
    <property type="match status" value="1"/>
</dbReference>
<dbReference type="STRING" id="428127.EUBDOL_00350"/>
<gene>
    <name evidence="2" type="ORF">EUBDOL_00350</name>
</gene>
<dbReference type="GO" id="GO:0004519">
    <property type="term" value="F:endonuclease activity"/>
    <property type="evidence" value="ECO:0007669"/>
    <property type="project" value="UniProtKB-KW"/>
</dbReference>
<evidence type="ECO:0000313" key="2">
    <source>
        <dbReference type="EMBL" id="EDP12104.1"/>
    </source>
</evidence>
<proteinExistence type="predicted"/>
<evidence type="ECO:0000313" key="3">
    <source>
        <dbReference type="Proteomes" id="UP000004090"/>
    </source>
</evidence>
<dbReference type="CDD" id="cd00085">
    <property type="entry name" value="HNHc"/>
    <property type="match status" value="1"/>
</dbReference>
<dbReference type="GO" id="GO:0008270">
    <property type="term" value="F:zinc ion binding"/>
    <property type="evidence" value="ECO:0007669"/>
    <property type="project" value="InterPro"/>
</dbReference>
<dbReference type="Proteomes" id="UP000004090">
    <property type="component" value="Unassembled WGS sequence"/>
</dbReference>
<reference evidence="2 3" key="1">
    <citation type="submission" date="2007-09" db="EMBL/GenBank/DDBJ databases">
        <title>Draft genome sequence of Eubacterium dolichum (DSM 3991).</title>
        <authorList>
            <person name="Sudarsanam P."/>
            <person name="Ley R."/>
            <person name="Guruge J."/>
            <person name="Turnbaugh P.J."/>
            <person name="Mahowald M."/>
            <person name="Liep D."/>
            <person name="Gordon J."/>
        </authorList>
    </citation>
    <scope>NUCLEOTIDE SEQUENCE [LARGE SCALE GENOMIC DNA]</scope>
    <source>
        <strain evidence="2 3">DSM 3991</strain>
    </source>
</reference>
<dbReference type="HOGENOM" id="CLU_536127_0_0_9"/>
<name>A8R8M0_9FIRM</name>
<feature type="domain" description="HNH" evidence="1">
    <location>
        <begin position="432"/>
        <end position="471"/>
    </location>
</feature>
<dbReference type="REBASE" id="20178">
    <property type="entry name" value="Edo3991McrAP"/>
</dbReference>
<dbReference type="eggNOG" id="COG1403">
    <property type="taxonomic scope" value="Bacteria"/>
</dbReference>